<comment type="caution">
    <text evidence="7">The sequence shown here is derived from an EMBL/GenBank/DDBJ whole genome shotgun (WGS) entry which is preliminary data.</text>
</comment>
<comment type="subcellular location">
    <subcellularLocation>
        <location evidence="1">Membrane</location>
        <topology evidence="1">Multi-pass membrane protein</topology>
    </subcellularLocation>
</comment>
<sequence>MAGPLGMAMILILRETSAKTLLEKRSRKYLFFTTFPMVFMGQYGFSASFSGLTFIGVGIGTIFGTILLLIWIDRIAATLLLKEGVRRPGFRLPLMASSVPMIPVGLLLYG</sequence>
<dbReference type="RefSeq" id="XP_060431254.1">
    <property type="nucleotide sequence ID" value="XM_060581336.1"/>
</dbReference>
<feature type="transmembrane region" description="Helical" evidence="6">
    <location>
        <begin position="29"/>
        <end position="45"/>
    </location>
</feature>
<organism evidence="7 8">
    <name type="scientific">Colletotrichum godetiae</name>
    <dbReference type="NCBI Taxonomy" id="1209918"/>
    <lineage>
        <taxon>Eukaryota</taxon>
        <taxon>Fungi</taxon>
        <taxon>Dikarya</taxon>
        <taxon>Ascomycota</taxon>
        <taxon>Pezizomycotina</taxon>
        <taxon>Sordariomycetes</taxon>
        <taxon>Hypocreomycetidae</taxon>
        <taxon>Glomerellales</taxon>
        <taxon>Glomerellaceae</taxon>
        <taxon>Colletotrichum</taxon>
        <taxon>Colletotrichum acutatum species complex</taxon>
    </lineage>
</organism>
<evidence type="ECO:0000256" key="2">
    <source>
        <dbReference type="ARBA" id="ARBA00008335"/>
    </source>
</evidence>
<keyword evidence="4 6" id="KW-1133">Transmembrane helix</keyword>
<dbReference type="EMBL" id="JAHMHR010000015">
    <property type="protein sequence ID" value="KAK1687559.1"/>
    <property type="molecule type" value="Genomic_DNA"/>
</dbReference>
<keyword evidence="3 6" id="KW-0812">Transmembrane</keyword>
<dbReference type="GO" id="GO:0022857">
    <property type="term" value="F:transmembrane transporter activity"/>
    <property type="evidence" value="ECO:0007669"/>
    <property type="project" value="TreeGrafter"/>
</dbReference>
<gene>
    <name evidence="7" type="ORF">BDP55DRAFT_94574</name>
</gene>
<evidence type="ECO:0000313" key="8">
    <source>
        <dbReference type="Proteomes" id="UP001224890"/>
    </source>
</evidence>
<reference evidence="7" key="1">
    <citation type="submission" date="2021-06" db="EMBL/GenBank/DDBJ databases">
        <title>Comparative genomics, transcriptomics and evolutionary studies reveal genomic signatures of adaptation to plant cell wall in hemibiotrophic fungi.</title>
        <authorList>
            <consortium name="DOE Joint Genome Institute"/>
            <person name="Baroncelli R."/>
            <person name="Diaz J.F."/>
            <person name="Benocci T."/>
            <person name="Peng M."/>
            <person name="Battaglia E."/>
            <person name="Haridas S."/>
            <person name="Andreopoulos W."/>
            <person name="Labutti K."/>
            <person name="Pangilinan J."/>
            <person name="Floch G.L."/>
            <person name="Makela M.R."/>
            <person name="Henrissat B."/>
            <person name="Grigoriev I.V."/>
            <person name="Crouch J.A."/>
            <person name="De Vries R.P."/>
            <person name="Sukno S.A."/>
            <person name="Thon M.R."/>
        </authorList>
    </citation>
    <scope>NUCLEOTIDE SEQUENCE</scope>
    <source>
        <strain evidence="7">CBS 193.32</strain>
    </source>
</reference>
<comment type="similarity">
    <text evidence="2">Belongs to the major facilitator superfamily.</text>
</comment>
<evidence type="ECO:0000256" key="3">
    <source>
        <dbReference type="ARBA" id="ARBA00022692"/>
    </source>
</evidence>
<dbReference type="AlphaFoldDB" id="A0AAJ0ASZ8"/>
<dbReference type="GeneID" id="85465862"/>
<evidence type="ECO:0000256" key="6">
    <source>
        <dbReference type="SAM" id="Phobius"/>
    </source>
</evidence>
<keyword evidence="8" id="KW-1185">Reference proteome</keyword>
<name>A0AAJ0ASZ8_9PEZI</name>
<dbReference type="SUPFAM" id="SSF103473">
    <property type="entry name" value="MFS general substrate transporter"/>
    <property type="match status" value="1"/>
</dbReference>
<protein>
    <submittedName>
        <fullName evidence="7">Uncharacterized protein</fullName>
    </submittedName>
</protein>
<evidence type="ECO:0000256" key="1">
    <source>
        <dbReference type="ARBA" id="ARBA00004141"/>
    </source>
</evidence>
<feature type="transmembrane region" description="Helical" evidence="6">
    <location>
        <begin position="51"/>
        <end position="72"/>
    </location>
</feature>
<keyword evidence="5 6" id="KW-0472">Membrane</keyword>
<evidence type="ECO:0000256" key="5">
    <source>
        <dbReference type="ARBA" id="ARBA00023136"/>
    </source>
</evidence>
<dbReference type="GO" id="GO:0016020">
    <property type="term" value="C:membrane"/>
    <property type="evidence" value="ECO:0007669"/>
    <property type="project" value="UniProtKB-SubCell"/>
</dbReference>
<dbReference type="PANTHER" id="PTHR23502:SF68">
    <property type="entry name" value="MULTIDRUG TRANSPORTER, PUTATIVE (AFU_ORTHOLOGUE AFUA_3G01120)-RELATED"/>
    <property type="match status" value="1"/>
</dbReference>
<proteinExistence type="inferred from homology"/>
<dbReference type="PANTHER" id="PTHR23502">
    <property type="entry name" value="MAJOR FACILITATOR SUPERFAMILY"/>
    <property type="match status" value="1"/>
</dbReference>
<accession>A0AAJ0ASZ8</accession>
<dbReference type="Proteomes" id="UP001224890">
    <property type="component" value="Unassembled WGS sequence"/>
</dbReference>
<dbReference type="InterPro" id="IPR036259">
    <property type="entry name" value="MFS_trans_sf"/>
</dbReference>
<evidence type="ECO:0000256" key="4">
    <source>
        <dbReference type="ARBA" id="ARBA00022989"/>
    </source>
</evidence>
<evidence type="ECO:0000313" key="7">
    <source>
        <dbReference type="EMBL" id="KAK1687559.1"/>
    </source>
</evidence>